<dbReference type="EMBL" id="PZZL01000009">
    <property type="protein sequence ID" value="PTM51773.1"/>
    <property type="molecule type" value="Genomic_DNA"/>
</dbReference>
<dbReference type="GO" id="GO:0103068">
    <property type="term" value="F:leukotriene C4 gamma-glutamyl transferase activity"/>
    <property type="evidence" value="ECO:0007669"/>
    <property type="project" value="UniProtKB-EC"/>
</dbReference>
<keyword evidence="6" id="KW-0012">Acyltransferase</keyword>
<comment type="pathway">
    <text evidence="6">Sulfur metabolism; glutathione metabolism.</text>
</comment>
<comment type="catalytic activity">
    <reaction evidence="1 6">
        <text>an S-substituted glutathione + H2O = an S-substituted L-cysteinylglycine + L-glutamate</text>
        <dbReference type="Rhea" id="RHEA:59468"/>
        <dbReference type="ChEBI" id="CHEBI:15377"/>
        <dbReference type="ChEBI" id="CHEBI:29985"/>
        <dbReference type="ChEBI" id="CHEBI:90779"/>
        <dbReference type="ChEBI" id="CHEBI:143103"/>
        <dbReference type="EC" id="3.4.19.13"/>
    </reaction>
</comment>
<feature type="active site" description="Nucleophile" evidence="4">
    <location>
        <position position="352"/>
    </location>
</feature>
<dbReference type="PANTHER" id="PTHR43881:SF1">
    <property type="entry name" value="GAMMA-GLUTAMYLTRANSPEPTIDASE (AFU_ORTHOLOGUE AFUA_4G13580)"/>
    <property type="match status" value="1"/>
</dbReference>
<proteinExistence type="inferred from homology"/>
<keyword evidence="6" id="KW-0378">Hydrolase</keyword>
<dbReference type="EC" id="3.4.19.13" evidence="6"/>
<protein>
    <recommendedName>
        <fullName evidence="6">Glutathione hydrolase proenzyme</fullName>
        <ecNumber evidence="6">2.3.2.2</ecNumber>
        <ecNumber evidence="6">3.4.19.13</ecNumber>
    </recommendedName>
    <component>
        <recommendedName>
            <fullName evidence="6">Glutathione hydrolase large chain</fullName>
        </recommendedName>
    </component>
    <component>
        <recommendedName>
            <fullName evidence="6">Glutathione hydrolase small chain</fullName>
        </recommendedName>
    </component>
</protein>
<dbReference type="UniPathway" id="UPA00204"/>
<dbReference type="Gene3D" id="3.60.20.40">
    <property type="match status" value="1"/>
</dbReference>
<dbReference type="GO" id="GO:0036374">
    <property type="term" value="F:glutathione hydrolase activity"/>
    <property type="evidence" value="ECO:0007669"/>
    <property type="project" value="UniProtKB-UniRule"/>
</dbReference>
<dbReference type="NCBIfam" id="TIGR00066">
    <property type="entry name" value="g_glut_trans"/>
    <property type="match status" value="1"/>
</dbReference>
<dbReference type="Proteomes" id="UP000241808">
    <property type="component" value="Unassembled WGS sequence"/>
</dbReference>
<dbReference type="SUPFAM" id="SSF56235">
    <property type="entry name" value="N-terminal nucleophile aminohydrolases (Ntn hydrolases)"/>
    <property type="match status" value="1"/>
</dbReference>
<comment type="catalytic activity">
    <reaction evidence="2 6">
        <text>glutathione + H2O = L-cysteinylglycine + L-glutamate</text>
        <dbReference type="Rhea" id="RHEA:28807"/>
        <dbReference type="ChEBI" id="CHEBI:15377"/>
        <dbReference type="ChEBI" id="CHEBI:29985"/>
        <dbReference type="ChEBI" id="CHEBI:57925"/>
        <dbReference type="ChEBI" id="CHEBI:61694"/>
        <dbReference type="EC" id="3.4.19.13"/>
    </reaction>
</comment>
<dbReference type="GO" id="GO:0006751">
    <property type="term" value="P:glutathione catabolic process"/>
    <property type="evidence" value="ECO:0007669"/>
    <property type="project" value="UniProtKB-UniRule"/>
</dbReference>
<evidence type="ECO:0000256" key="3">
    <source>
        <dbReference type="ARBA" id="ARBA00047417"/>
    </source>
</evidence>
<keyword evidence="6" id="KW-0865">Zymogen</keyword>
<name>A0A2T4YYG1_9HYPH</name>
<dbReference type="InterPro" id="IPR052896">
    <property type="entry name" value="GGT-like_enzyme"/>
</dbReference>
<reference evidence="7 8" key="1">
    <citation type="submission" date="2018-04" db="EMBL/GenBank/DDBJ databases">
        <title>Genomic Encyclopedia of Archaeal and Bacterial Type Strains, Phase II (KMG-II): from individual species to whole genera.</title>
        <authorList>
            <person name="Goeker M."/>
        </authorList>
    </citation>
    <scope>NUCLEOTIDE SEQUENCE [LARGE SCALE GENOMIC DNA]</scope>
    <source>
        <strain evidence="7 8">DSM 25521</strain>
    </source>
</reference>
<evidence type="ECO:0000256" key="2">
    <source>
        <dbReference type="ARBA" id="ARBA00001089"/>
    </source>
</evidence>
<keyword evidence="6 7" id="KW-0808">Transferase</keyword>
<accession>A0A2T4YYG1</accession>
<keyword evidence="6" id="KW-0317">Glutathione biosynthesis</keyword>
<keyword evidence="8" id="KW-1185">Reference proteome</keyword>
<dbReference type="InterPro" id="IPR043138">
    <property type="entry name" value="GGT_lsub"/>
</dbReference>
<evidence type="ECO:0000256" key="6">
    <source>
        <dbReference type="RuleBase" id="RU368036"/>
    </source>
</evidence>
<evidence type="ECO:0000313" key="8">
    <source>
        <dbReference type="Proteomes" id="UP000241808"/>
    </source>
</evidence>
<comment type="similarity">
    <text evidence="6">Belongs to the gamma-glutamyltransferase family.</text>
</comment>
<organism evidence="7 8">
    <name type="scientific">Phreatobacter oligotrophus</name>
    <dbReference type="NCBI Taxonomy" id="1122261"/>
    <lineage>
        <taxon>Bacteria</taxon>
        <taxon>Pseudomonadati</taxon>
        <taxon>Pseudomonadota</taxon>
        <taxon>Alphaproteobacteria</taxon>
        <taxon>Hyphomicrobiales</taxon>
        <taxon>Phreatobacteraceae</taxon>
        <taxon>Phreatobacter</taxon>
    </lineage>
</organism>
<comment type="caution">
    <text evidence="7">The sequence shown here is derived from an EMBL/GenBank/DDBJ whole genome shotgun (WGS) entry which is preliminary data.</text>
</comment>
<comment type="catalytic activity">
    <reaction evidence="3 6">
        <text>an N-terminal (5-L-glutamyl)-[peptide] + an alpha-amino acid = 5-L-glutamyl amino acid + an N-terminal L-alpha-aminoacyl-[peptide]</text>
        <dbReference type="Rhea" id="RHEA:23904"/>
        <dbReference type="Rhea" id="RHEA-COMP:9780"/>
        <dbReference type="Rhea" id="RHEA-COMP:9795"/>
        <dbReference type="ChEBI" id="CHEBI:77644"/>
        <dbReference type="ChEBI" id="CHEBI:78597"/>
        <dbReference type="ChEBI" id="CHEBI:78599"/>
        <dbReference type="ChEBI" id="CHEBI:78608"/>
        <dbReference type="EC" id="2.3.2.2"/>
    </reaction>
</comment>
<dbReference type="EC" id="2.3.2.2" evidence="6"/>
<comment type="subunit">
    <text evidence="6">This enzyme consists of two polypeptide chains, which are synthesized in precursor form from a single polypeptide.</text>
</comment>
<dbReference type="Pfam" id="PF01019">
    <property type="entry name" value="G_glu_transpept"/>
    <property type="match status" value="1"/>
</dbReference>
<dbReference type="AlphaFoldDB" id="A0A2T4YYG1"/>
<dbReference type="Gene3D" id="1.10.246.130">
    <property type="match status" value="1"/>
</dbReference>
<dbReference type="InterPro" id="IPR000101">
    <property type="entry name" value="GGT_peptidase"/>
</dbReference>
<evidence type="ECO:0000256" key="1">
    <source>
        <dbReference type="ARBA" id="ARBA00001049"/>
    </source>
</evidence>
<evidence type="ECO:0000256" key="5">
    <source>
        <dbReference type="PIRSR" id="PIRSR600101-2"/>
    </source>
</evidence>
<dbReference type="GO" id="GO:0006750">
    <property type="term" value="P:glutathione biosynthetic process"/>
    <property type="evidence" value="ECO:0007669"/>
    <property type="project" value="UniProtKB-KW"/>
</dbReference>
<evidence type="ECO:0000256" key="4">
    <source>
        <dbReference type="PIRSR" id="PIRSR600101-1"/>
    </source>
</evidence>
<sequence>MTYPMRDFHGPARSSAYATEAMAATSHPLATAAAIDILKAGGTAADAAIAAVGVMAVVEPHMTGIGGDCFTLISKPGKSIWGYNGSGRAAKAVTAEKLRSAGLTSVPTDSVHAITVPGAVEAWETILRTHGRFDLGRVLQPAIRYAKEGWPVTPRVAFDWPTDAAALAKDAGAARHYLKDGRAPTAGERMTSAALGATLEEIAAKGAKGFYEGRVAEDIIRTTKAKGGFLELEDLASHRGTVETPVIGDYKGVGVAELPPNGQGITALIILNILEQFDVKGMSPTSPERLHIGIEAARLAYSLRDSHIADPAAMKVTVEQLISKDFAKVLAKMIDPAKRTPRLVPPPPGTNTIYCSIVDRDRMAVSFINSIFHHFGSKICTPETGILLQNRGASFNVNDDHPNCIGPGKRPMHTIIPAMMLEKGEVTCSFGVMGGSYQSSGHAHVVCNTVDYGMDPQQAIDSPRAFFEGEKTTVEPTWPAATIEKVRAMGHDVDITVKPIGGGQMIRIEKSGFLVGGSDARKDGLALGY</sequence>
<gene>
    <name evidence="7" type="ORF">C8P69_10960</name>
</gene>
<evidence type="ECO:0000313" key="7">
    <source>
        <dbReference type="EMBL" id="PTM51773.1"/>
    </source>
</evidence>
<dbReference type="PANTHER" id="PTHR43881">
    <property type="entry name" value="GAMMA-GLUTAMYLTRANSPEPTIDASE (AFU_ORTHOLOGUE AFUA_4G13580)"/>
    <property type="match status" value="1"/>
</dbReference>
<dbReference type="InterPro" id="IPR043137">
    <property type="entry name" value="GGT_ssub_C"/>
</dbReference>
<dbReference type="InterPro" id="IPR029055">
    <property type="entry name" value="Ntn_hydrolases_N"/>
</dbReference>
<dbReference type="RefSeq" id="WP_342750207.1">
    <property type="nucleotide sequence ID" value="NZ_PZZL01000009.1"/>
</dbReference>
<feature type="binding site" evidence="5">
    <location>
        <position position="435"/>
    </location>
    <ligand>
        <name>L-glutamate</name>
        <dbReference type="ChEBI" id="CHEBI:29985"/>
    </ligand>
</feature>
<dbReference type="PRINTS" id="PR01210">
    <property type="entry name" value="GGTRANSPTASE"/>
</dbReference>
<comment type="PTM">
    <text evidence="6">Cleaved by autocatalysis into a large and a small subunit.</text>
</comment>